<comment type="caution">
    <text evidence="2">The sequence shown here is derived from an EMBL/GenBank/DDBJ whole genome shotgun (WGS) entry which is preliminary data.</text>
</comment>
<gene>
    <name evidence="2" type="ORF">AD929_01865</name>
</gene>
<dbReference type="EMBL" id="LHZB01000085">
    <property type="protein sequence ID" value="KXV02719.1"/>
    <property type="molecule type" value="Genomic_DNA"/>
</dbReference>
<evidence type="ECO:0000256" key="1">
    <source>
        <dbReference type="SAM" id="MobiDB-lite"/>
    </source>
</evidence>
<dbReference type="Proteomes" id="UP000075573">
    <property type="component" value="Unassembled WGS sequence"/>
</dbReference>
<name>A0A149QZI0_9PROT</name>
<dbReference type="AlphaFoldDB" id="A0A149QZI0"/>
<reference evidence="2 3" key="1">
    <citation type="submission" date="2015-06" db="EMBL/GenBank/DDBJ databases">
        <title>Improved classification and identification of acetic acid bacteria using matrix-assisted laser desorption/ionization time-of-flight mass spectrometry; Gluconobacter nephelii and Gluconobacter uchimurae are later heterotypic synonyms of Gluconobacter japonicus and Gluconobacter oxydans, respectively.</title>
        <authorList>
            <person name="Li L."/>
            <person name="Cleenwerck I."/>
            <person name="De Vuyst L."/>
            <person name="Vandamme P."/>
        </authorList>
    </citation>
    <scope>NUCLEOTIDE SEQUENCE [LARGE SCALE GENOMIC DNA]</scope>
    <source>
        <strain evidence="2 3">LMG 1764</strain>
    </source>
</reference>
<sequence>MPQAIQDVPIPHENGGPQNAGPQKAGPHGMKKAGTVVVDEEGRPLVVYRGEHGDHEGPGFQTQLGSISFGSRETAMLYATSPNDNRTGPARNPRIHACYLDMRRPVTADEDDPFIEMETLIRAVGAEKAMIIALEQAEWIENTSNWEEMDRKGAESVASFLAFQPERLRELYLQAFPVFDSPLYCSWFAEAGYDGAIHGGMGVNSHEAEYRIFDARQAIPAGPVQKLEPAPPGKVPVHECGIDINCRPL</sequence>
<dbReference type="RefSeq" id="WP_062493830.1">
    <property type="nucleotide sequence ID" value="NZ_LHZB01000085.1"/>
</dbReference>
<evidence type="ECO:0000313" key="2">
    <source>
        <dbReference type="EMBL" id="KXV02719.1"/>
    </source>
</evidence>
<dbReference type="PATRIC" id="fig|442.7.peg.2620"/>
<organism evidence="2 3">
    <name type="scientific">Gluconobacter potus</name>
    <dbReference type="NCBI Taxonomy" id="2724927"/>
    <lineage>
        <taxon>Bacteria</taxon>
        <taxon>Pseudomonadati</taxon>
        <taxon>Pseudomonadota</taxon>
        <taxon>Alphaproteobacteria</taxon>
        <taxon>Acetobacterales</taxon>
        <taxon>Acetobacteraceae</taxon>
        <taxon>Gluconobacter</taxon>
    </lineage>
</organism>
<protein>
    <submittedName>
        <fullName evidence="2">Uncharacterized protein</fullName>
    </submittedName>
</protein>
<proteinExistence type="predicted"/>
<evidence type="ECO:0000313" key="3">
    <source>
        <dbReference type="Proteomes" id="UP000075573"/>
    </source>
</evidence>
<accession>A0A149QZI0</accession>
<feature type="region of interest" description="Disordered" evidence="1">
    <location>
        <begin position="1"/>
        <end position="32"/>
    </location>
</feature>